<evidence type="ECO:0000313" key="2">
    <source>
        <dbReference type="Proteomes" id="UP000478052"/>
    </source>
</evidence>
<proteinExistence type="predicted"/>
<dbReference type="AlphaFoldDB" id="A0A6G0VIR3"/>
<comment type="caution">
    <text evidence="1">The sequence shown here is derived from an EMBL/GenBank/DDBJ whole genome shotgun (WGS) entry which is preliminary data.</text>
</comment>
<organism evidence="1 2">
    <name type="scientific">Aphis craccivora</name>
    <name type="common">Cowpea aphid</name>
    <dbReference type="NCBI Taxonomy" id="307492"/>
    <lineage>
        <taxon>Eukaryota</taxon>
        <taxon>Metazoa</taxon>
        <taxon>Ecdysozoa</taxon>
        <taxon>Arthropoda</taxon>
        <taxon>Hexapoda</taxon>
        <taxon>Insecta</taxon>
        <taxon>Pterygota</taxon>
        <taxon>Neoptera</taxon>
        <taxon>Paraneoptera</taxon>
        <taxon>Hemiptera</taxon>
        <taxon>Sternorrhyncha</taxon>
        <taxon>Aphidomorpha</taxon>
        <taxon>Aphidoidea</taxon>
        <taxon>Aphididae</taxon>
        <taxon>Aphidini</taxon>
        <taxon>Aphis</taxon>
        <taxon>Aphis</taxon>
    </lineage>
</organism>
<feature type="non-terminal residue" evidence="1">
    <location>
        <position position="122"/>
    </location>
</feature>
<evidence type="ECO:0000313" key="1">
    <source>
        <dbReference type="EMBL" id="KAF0689213.1"/>
    </source>
</evidence>
<protein>
    <submittedName>
        <fullName evidence="1">Zinc finger MYM-type protein 5-like</fullName>
    </submittedName>
</protein>
<sequence length="122" mass="13743">MADRKKLSGAEYRKNRLKKEKELIKLKGTFTKYLVPPTSNVMEKNENAEIPIYETSQNEVIVTTIPESSILKHPSINLIANNSVTNPSSESSLTILTKTHSSTSTNSNKKLEPDFQFDFNVL</sequence>
<accession>A0A6G0VIR3</accession>
<keyword evidence="2" id="KW-1185">Reference proteome</keyword>
<gene>
    <name evidence="1" type="ORF">FWK35_00038980</name>
</gene>
<dbReference type="Proteomes" id="UP000478052">
    <property type="component" value="Unassembled WGS sequence"/>
</dbReference>
<dbReference type="EMBL" id="VUJU01016367">
    <property type="protein sequence ID" value="KAF0689213.1"/>
    <property type="molecule type" value="Genomic_DNA"/>
</dbReference>
<name>A0A6G0VIR3_APHCR</name>
<reference evidence="1 2" key="1">
    <citation type="submission" date="2019-08" db="EMBL/GenBank/DDBJ databases">
        <title>Whole genome of Aphis craccivora.</title>
        <authorList>
            <person name="Voronova N.V."/>
            <person name="Shulinski R.S."/>
            <person name="Bandarenka Y.V."/>
            <person name="Zhorov D.G."/>
            <person name="Warner D."/>
        </authorList>
    </citation>
    <scope>NUCLEOTIDE SEQUENCE [LARGE SCALE GENOMIC DNA]</scope>
    <source>
        <strain evidence="1">180601</strain>
        <tissue evidence="1">Whole Body</tissue>
    </source>
</reference>